<dbReference type="Proteomes" id="UP001612915">
    <property type="component" value="Unassembled WGS sequence"/>
</dbReference>
<evidence type="ECO:0000313" key="2">
    <source>
        <dbReference type="Proteomes" id="UP001612915"/>
    </source>
</evidence>
<accession>A0ABW8AKP9</accession>
<sequence length="473" mass="49787">MTADGFDAVVVGSGPNGLVAAVTLAEAGRRVLLVEAADRVGGALRSESFTLPGFVHDVGATVLPLALSSEAFRALRPQDHGVTWAQPEIPIAHPLEGADAVLVHRSVEETAAALGRDARAWRALVGATADAGLPLVDTLMSPFSLPRAPLAAARYGVSGALPASVLSRLAFREAPSRAMFAGIAAHAVLDLAQPITAGYALLMAALAHSVGWPVVQGGSERLAEVLAARLLALGGEIHTGTTVRSLRDVPPARSVLLDLTPRQVVAVAGDALPPRYRARLDRYRYGPAVFKMDWALDGPVPWSDPRVAAAGTIHVAGSFEEVVASERAMSRGRFSDRPYVLAVQPTAADPTRAPAGRHVFWAYCHVPNSSTVDRTDVIEDQIERFAPGFRERILARHVMSPKELEAYDANLVGGDIVGGAADLRQFVARPVLGLHPWATPVKGLYICSASTSPGGGVHGMCGYNAAKLALKRS</sequence>
<dbReference type="Pfam" id="PF13450">
    <property type="entry name" value="NAD_binding_8"/>
    <property type="match status" value="1"/>
</dbReference>
<dbReference type="Gene3D" id="3.50.50.60">
    <property type="entry name" value="FAD/NAD(P)-binding domain"/>
    <property type="match status" value="2"/>
</dbReference>
<dbReference type="Gene3D" id="3.90.660.50">
    <property type="match status" value="1"/>
</dbReference>
<dbReference type="RefSeq" id="WP_398275401.1">
    <property type="nucleotide sequence ID" value="NZ_JBITLV010000001.1"/>
</dbReference>
<evidence type="ECO:0000313" key="1">
    <source>
        <dbReference type="EMBL" id="MFI7586191.1"/>
    </source>
</evidence>
<comment type="caution">
    <text evidence="1">The sequence shown here is derived from an EMBL/GenBank/DDBJ whole genome shotgun (WGS) entry which is preliminary data.</text>
</comment>
<name>A0ABW8AKP9_9ACTN</name>
<dbReference type="InterPro" id="IPR036188">
    <property type="entry name" value="FAD/NAD-bd_sf"/>
</dbReference>
<proteinExistence type="predicted"/>
<reference evidence="1 2" key="1">
    <citation type="submission" date="2024-10" db="EMBL/GenBank/DDBJ databases">
        <title>The Natural Products Discovery Center: Release of the First 8490 Sequenced Strains for Exploring Actinobacteria Biosynthetic Diversity.</title>
        <authorList>
            <person name="Kalkreuter E."/>
            <person name="Kautsar S.A."/>
            <person name="Yang D."/>
            <person name="Bader C.D."/>
            <person name="Teijaro C.N."/>
            <person name="Fluegel L."/>
            <person name="Davis C.M."/>
            <person name="Simpson J.R."/>
            <person name="Lauterbach L."/>
            <person name="Steele A.D."/>
            <person name="Gui C."/>
            <person name="Meng S."/>
            <person name="Li G."/>
            <person name="Viehrig K."/>
            <person name="Ye F."/>
            <person name="Su P."/>
            <person name="Kiefer A.F."/>
            <person name="Nichols A."/>
            <person name="Cepeda A.J."/>
            <person name="Yan W."/>
            <person name="Fan B."/>
            <person name="Jiang Y."/>
            <person name="Adhikari A."/>
            <person name="Zheng C.-J."/>
            <person name="Schuster L."/>
            <person name="Cowan T.M."/>
            <person name="Smanski M.J."/>
            <person name="Chevrette M.G."/>
            <person name="De Carvalho L.P.S."/>
            <person name="Shen B."/>
        </authorList>
    </citation>
    <scope>NUCLEOTIDE SEQUENCE [LARGE SCALE GENOMIC DNA]</scope>
    <source>
        <strain evidence="1 2">NPDC049639</strain>
    </source>
</reference>
<keyword evidence="2" id="KW-1185">Reference proteome</keyword>
<dbReference type="SUPFAM" id="SSF51905">
    <property type="entry name" value="FAD/NAD(P)-binding domain"/>
    <property type="match status" value="1"/>
</dbReference>
<dbReference type="PANTHER" id="PTHR10668">
    <property type="entry name" value="PHYTOENE DEHYDROGENASE"/>
    <property type="match status" value="1"/>
</dbReference>
<protein>
    <submittedName>
        <fullName evidence="1">Phytoene desaturase family protein</fullName>
    </submittedName>
</protein>
<dbReference type="EMBL" id="JBITLV010000001">
    <property type="protein sequence ID" value="MFI7586191.1"/>
    <property type="molecule type" value="Genomic_DNA"/>
</dbReference>
<gene>
    <name evidence="1" type="ORF">ACIB24_03860</name>
</gene>
<organism evidence="1 2">
    <name type="scientific">Spongisporangium articulatum</name>
    <dbReference type="NCBI Taxonomy" id="3362603"/>
    <lineage>
        <taxon>Bacteria</taxon>
        <taxon>Bacillati</taxon>
        <taxon>Actinomycetota</taxon>
        <taxon>Actinomycetes</taxon>
        <taxon>Kineosporiales</taxon>
        <taxon>Kineosporiaceae</taxon>
        <taxon>Spongisporangium</taxon>
    </lineage>
</organism>
<dbReference type="PRINTS" id="PR00411">
    <property type="entry name" value="PNDRDTASEI"/>
</dbReference>
<dbReference type="PANTHER" id="PTHR10668:SF105">
    <property type="entry name" value="DEHYDROGENASE-RELATED"/>
    <property type="match status" value="1"/>
</dbReference>